<name>A0A448WL62_9PLAT</name>
<evidence type="ECO:0000313" key="1">
    <source>
        <dbReference type="EMBL" id="VEL14461.1"/>
    </source>
</evidence>
<organism evidence="1 2">
    <name type="scientific">Protopolystoma xenopodis</name>
    <dbReference type="NCBI Taxonomy" id="117903"/>
    <lineage>
        <taxon>Eukaryota</taxon>
        <taxon>Metazoa</taxon>
        <taxon>Spiralia</taxon>
        <taxon>Lophotrochozoa</taxon>
        <taxon>Platyhelminthes</taxon>
        <taxon>Monogenea</taxon>
        <taxon>Polyopisthocotylea</taxon>
        <taxon>Polystomatidea</taxon>
        <taxon>Polystomatidae</taxon>
        <taxon>Protopolystoma</taxon>
    </lineage>
</organism>
<comment type="caution">
    <text evidence="1">The sequence shown here is derived from an EMBL/GenBank/DDBJ whole genome shotgun (WGS) entry which is preliminary data.</text>
</comment>
<keyword evidence="2" id="KW-1185">Reference proteome</keyword>
<proteinExistence type="predicted"/>
<dbReference type="EMBL" id="CAAALY010021228">
    <property type="protein sequence ID" value="VEL14461.1"/>
    <property type="molecule type" value="Genomic_DNA"/>
</dbReference>
<dbReference type="Proteomes" id="UP000784294">
    <property type="component" value="Unassembled WGS sequence"/>
</dbReference>
<sequence>MMASDSLASRRARTKHSGITVHLGQYTFPPSTQAASVAATWLKAIVCLALGLVERTVSCAIILHWLVCNAEMRGPIPPRDDGDSC</sequence>
<protein>
    <submittedName>
        <fullName evidence="1">Uncharacterized protein</fullName>
    </submittedName>
</protein>
<dbReference type="AlphaFoldDB" id="A0A448WL62"/>
<evidence type="ECO:0000313" key="2">
    <source>
        <dbReference type="Proteomes" id="UP000784294"/>
    </source>
</evidence>
<gene>
    <name evidence="1" type="ORF">PXEA_LOCUS7901</name>
</gene>
<accession>A0A448WL62</accession>
<reference evidence="1" key="1">
    <citation type="submission" date="2018-11" db="EMBL/GenBank/DDBJ databases">
        <authorList>
            <consortium name="Pathogen Informatics"/>
        </authorList>
    </citation>
    <scope>NUCLEOTIDE SEQUENCE</scope>
</reference>